<dbReference type="KEGG" id="marz:MARA_49750"/>
<dbReference type="AlphaFoldDB" id="A0A7I7S3X2"/>
<protein>
    <recommendedName>
        <fullName evidence="4">Lipoprotein</fullName>
    </recommendedName>
</protein>
<organism evidence="2 3">
    <name type="scientific">Mycolicibacterium arabiense</name>
    <dbReference type="NCBI Taxonomy" id="1286181"/>
    <lineage>
        <taxon>Bacteria</taxon>
        <taxon>Bacillati</taxon>
        <taxon>Actinomycetota</taxon>
        <taxon>Actinomycetes</taxon>
        <taxon>Mycobacteriales</taxon>
        <taxon>Mycobacteriaceae</taxon>
        <taxon>Mycolicibacterium</taxon>
    </lineage>
</organism>
<dbReference type="RefSeq" id="WP_163922244.1">
    <property type="nucleotide sequence ID" value="NZ_AP022593.1"/>
</dbReference>
<evidence type="ECO:0000256" key="1">
    <source>
        <dbReference type="SAM" id="MobiDB-lite"/>
    </source>
</evidence>
<gene>
    <name evidence="2" type="ORF">MARA_49750</name>
</gene>
<feature type="compositionally biased region" description="Low complexity" evidence="1">
    <location>
        <begin position="26"/>
        <end position="41"/>
    </location>
</feature>
<keyword evidence="3" id="KW-1185">Reference proteome</keyword>
<dbReference type="EMBL" id="AP022593">
    <property type="protein sequence ID" value="BBY51507.1"/>
    <property type="molecule type" value="Genomic_DNA"/>
</dbReference>
<feature type="region of interest" description="Disordered" evidence="1">
    <location>
        <begin position="22"/>
        <end position="89"/>
    </location>
</feature>
<evidence type="ECO:0000313" key="2">
    <source>
        <dbReference type="EMBL" id="BBY51507.1"/>
    </source>
</evidence>
<dbReference type="Proteomes" id="UP000467428">
    <property type="component" value="Chromosome"/>
</dbReference>
<dbReference type="PROSITE" id="PS51257">
    <property type="entry name" value="PROKAR_LIPOPROTEIN"/>
    <property type="match status" value="1"/>
</dbReference>
<evidence type="ECO:0008006" key="4">
    <source>
        <dbReference type="Google" id="ProtNLM"/>
    </source>
</evidence>
<geneLocation type="plasmid" evidence="3">
    <name>pjcm18538 dna</name>
</geneLocation>
<feature type="compositionally biased region" description="Pro residues" evidence="1">
    <location>
        <begin position="59"/>
        <end position="68"/>
    </location>
</feature>
<sequence length="89" mass="8410">MTGPARVGAALVVVGLLAACGSTDQPAEPSAPAPSSAPASSGHGAYAECLAEHGVDTPPAGPAAPPGVDPQTWAQAQQACADKAPGPAS</sequence>
<accession>A0A7I7S3X2</accession>
<name>A0A7I7S3X2_9MYCO</name>
<evidence type="ECO:0000313" key="3">
    <source>
        <dbReference type="Proteomes" id="UP000467428"/>
    </source>
</evidence>
<proteinExistence type="predicted"/>
<reference evidence="2 3" key="1">
    <citation type="journal article" date="2019" name="Emerg. Microbes Infect.">
        <title>Comprehensive subspecies identification of 175 nontuberculous mycobacteria species based on 7547 genomic profiles.</title>
        <authorList>
            <person name="Matsumoto Y."/>
            <person name="Kinjo T."/>
            <person name="Motooka D."/>
            <person name="Nabeya D."/>
            <person name="Jung N."/>
            <person name="Uechi K."/>
            <person name="Horii T."/>
            <person name="Iida T."/>
            <person name="Fujita J."/>
            <person name="Nakamura S."/>
        </authorList>
    </citation>
    <scope>NUCLEOTIDE SEQUENCE [LARGE SCALE GENOMIC DNA]</scope>
    <source>
        <strain evidence="2 3">JCM 18538</strain>
    </source>
</reference>